<dbReference type="EMBL" id="JBGJLR010000005">
    <property type="protein sequence ID" value="MEZ2739274.1"/>
    <property type="molecule type" value="Genomic_DNA"/>
</dbReference>
<dbReference type="Proteomes" id="UP001567350">
    <property type="component" value="Unassembled WGS sequence"/>
</dbReference>
<feature type="domain" description="Phosphotyrosine protein phosphatase I" evidence="5">
    <location>
        <begin position="10"/>
        <end position="159"/>
    </location>
</feature>
<comment type="caution">
    <text evidence="6">The sequence shown here is derived from an EMBL/GenBank/DDBJ whole genome shotgun (WGS) entry which is preliminary data.</text>
</comment>
<dbReference type="InterPro" id="IPR036196">
    <property type="entry name" value="Ptyr_pPase_sf"/>
</dbReference>
<organism evidence="6 7">
    <name type="scientific">Comamonas jiangduensis</name>
    <dbReference type="NCBI Taxonomy" id="1194168"/>
    <lineage>
        <taxon>Bacteria</taxon>
        <taxon>Pseudomonadati</taxon>
        <taxon>Pseudomonadota</taxon>
        <taxon>Betaproteobacteria</taxon>
        <taxon>Burkholderiales</taxon>
        <taxon>Comamonadaceae</taxon>
        <taxon>Comamonas</taxon>
    </lineage>
</organism>
<dbReference type="EC" id="3.1.3.48" evidence="2"/>
<gene>
    <name evidence="6" type="ORF">ACBP88_07325</name>
</gene>
<dbReference type="Gene3D" id="3.40.50.2300">
    <property type="match status" value="1"/>
</dbReference>
<dbReference type="PANTHER" id="PTHR11717:SF7">
    <property type="entry name" value="LOW MOLECULAR WEIGHT PHOSPHOTYROSINE PROTEIN PHOSPHATASE"/>
    <property type="match status" value="1"/>
</dbReference>
<sequence length="167" mass="18842">MTLVPPPAAFSVLMVCMGNICRSPSAHGVMRSMVHARGWSSWFSVDSCGTHAHHVGEAPDRRSQKHALLRGYDLSDLRARQLTREDFEGHNLVLVMDHENMARAQALCPPGQRHKLHRLTEFCRNMRSPVVPDPYYDGDQGFEHVLDLIEDACQGVLQHVEKEHLAL</sequence>
<dbReference type="InterPro" id="IPR050438">
    <property type="entry name" value="LMW_PTPase"/>
</dbReference>
<accession>A0ABV4IEF6</accession>
<keyword evidence="7" id="KW-1185">Reference proteome</keyword>
<dbReference type="SMART" id="SM00226">
    <property type="entry name" value="LMWPc"/>
    <property type="match status" value="1"/>
</dbReference>
<evidence type="ECO:0000313" key="7">
    <source>
        <dbReference type="Proteomes" id="UP001567350"/>
    </source>
</evidence>
<dbReference type="PRINTS" id="PR00719">
    <property type="entry name" value="LMWPTPASE"/>
</dbReference>
<protein>
    <recommendedName>
        <fullName evidence="2">protein-tyrosine-phosphatase</fullName>
        <ecNumber evidence="2">3.1.3.48</ecNumber>
    </recommendedName>
</protein>
<dbReference type="InterPro" id="IPR023485">
    <property type="entry name" value="Ptyr_pPase"/>
</dbReference>
<name>A0ABV4IEF6_9BURK</name>
<dbReference type="Pfam" id="PF01451">
    <property type="entry name" value="LMWPc"/>
    <property type="match status" value="1"/>
</dbReference>
<evidence type="ECO:0000256" key="1">
    <source>
        <dbReference type="ARBA" id="ARBA00011063"/>
    </source>
</evidence>
<proteinExistence type="inferred from homology"/>
<evidence type="ECO:0000256" key="3">
    <source>
        <dbReference type="ARBA" id="ARBA00022801"/>
    </source>
</evidence>
<keyword evidence="4" id="KW-0904">Protein phosphatase</keyword>
<evidence type="ECO:0000259" key="5">
    <source>
        <dbReference type="SMART" id="SM00226"/>
    </source>
</evidence>
<comment type="similarity">
    <text evidence="1">Belongs to the low molecular weight phosphotyrosine protein phosphatase family.</text>
</comment>
<evidence type="ECO:0000256" key="2">
    <source>
        <dbReference type="ARBA" id="ARBA00013064"/>
    </source>
</evidence>
<keyword evidence="3 6" id="KW-0378">Hydrolase</keyword>
<evidence type="ECO:0000256" key="4">
    <source>
        <dbReference type="ARBA" id="ARBA00022912"/>
    </source>
</evidence>
<reference evidence="6 7" key="1">
    <citation type="submission" date="2024-08" db="EMBL/GenBank/DDBJ databases">
        <authorList>
            <person name="Feng Z."/>
            <person name="Ronholm J."/>
        </authorList>
    </citation>
    <scope>NUCLEOTIDE SEQUENCE [LARGE SCALE GENOMIC DNA]</scope>
    <source>
        <strain evidence="6 7">4-AB0-8</strain>
    </source>
</reference>
<evidence type="ECO:0000313" key="6">
    <source>
        <dbReference type="EMBL" id="MEZ2739274.1"/>
    </source>
</evidence>
<dbReference type="RefSeq" id="WP_370891379.1">
    <property type="nucleotide sequence ID" value="NZ_JBGJLR010000005.1"/>
</dbReference>
<dbReference type="PANTHER" id="PTHR11717">
    <property type="entry name" value="LOW MOLECULAR WEIGHT PROTEIN TYROSINE PHOSPHATASE"/>
    <property type="match status" value="1"/>
</dbReference>
<dbReference type="GO" id="GO:0004725">
    <property type="term" value="F:protein tyrosine phosphatase activity"/>
    <property type="evidence" value="ECO:0007669"/>
    <property type="project" value="UniProtKB-EC"/>
</dbReference>
<dbReference type="SUPFAM" id="SSF52788">
    <property type="entry name" value="Phosphotyrosine protein phosphatases I"/>
    <property type="match status" value="1"/>
</dbReference>
<dbReference type="InterPro" id="IPR017867">
    <property type="entry name" value="Tyr_phospatase_low_mol_wt"/>
</dbReference>
<dbReference type="CDD" id="cd16343">
    <property type="entry name" value="LMWPTP"/>
    <property type="match status" value="1"/>
</dbReference>